<feature type="region of interest" description="Disordered" evidence="13">
    <location>
        <begin position="28"/>
        <end position="49"/>
    </location>
</feature>
<keyword evidence="6" id="KW-0227">DNA damage</keyword>
<feature type="compositionally biased region" description="Low complexity" evidence="13">
    <location>
        <begin position="32"/>
        <end position="49"/>
    </location>
</feature>
<dbReference type="PANTHER" id="PTHR19306:SF6">
    <property type="entry name" value="STRUCTURAL MAINTENANCE OF CHROMOSOMES PROTEIN 6"/>
    <property type="match status" value="1"/>
</dbReference>
<dbReference type="Gene3D" id="3.40.50.300">
    <property type="entry name" value="P-loop containing nucleotide triphosphate hydrolases"/>
    <property type="match status" value="2"/>
</dbReference>
<keyword evidence="11" id="KW-0539">Nucleus</keyword>
<reference evidence="15 16" key="1">
    <citation type="submission" date="2024-02" db="EMBL/GenBank/DDBJ databases">
        <authorList>
            <person name="Daric V."/>
            <person name="Darras S."/>
        </authorList>
    </citation>
    <scope>NUCLEOTIDE SEQUENCE [LARGE SCALE GENOMIC DNA]</scope>
</reference>
<evidence type="ECO:0000256" key="9">
    <source>
        <dbReference type="ARBA" id="ARBA00023172"/>
    </source>
</evidence>
<organism evidence="15 16">
    <name type="scientific">Clavelina lepadiformis</name>
    <name type="common">Light-bulb sea squirt</name>
    <name type="synonym">Ascidia lepadiformis</name>
    <dbReference type="NCBI Taxonomy" id="159417"/>
    <lineage>
        <taxon>Eukaryota</taxon>
        <taxon>Metazoa</taxon>
        <taxon>Chordata</taxon>
        <taxon>Tunicata</taxon>
        <taxon>Ascidiacea</taxon>
        <taxon>Aplousobranchia</taxon>
        <taxon>Clavelinidae</taxon>
        <taxon>Clavelina</taxon>
    </lineage>
</organism>
<sequence>MAPSFKSCCAVLERMAAKRKILDVPDATSNKKSCIGDKSSSQSSKSTSSLDNWGIIESISLRNFMCHTRLTMRFSSSVNFIVGHNGSGKSAVLTAIIVGLGGKASSTSRGTSLKTLIKTGCSSAVIEITLRNNGEEPEPVKPEIYGDKIIVERRITFDGQSAYKIKSSAGKVVSTKKEDLVNILDEINLHVDNPLTCLNQEMSKNFLHSKNETDKYKFFLKSTQLEQMSRDYRFIKEQQIIIQNILAQKQKAIPDLEKVVLEKEQRFKELATLQELKNKVDTLKCELAWSQVARLEHDVKPLKRELEKENLRTPKYDAALGDCKKKEVDAQKKFDDLQKLVKQYQQDVRTLEPEKKTAKSSLDKAKSHFKTHENALNRAKRHLKETQKDKSEMEARIRELKNSAKTDVEDEKRKREEHLSSLRERLQELNAKLKTTSHQYEQFVNAVQQCETQLQSNKHDEAELIQEQKRLKQTVTNLSASKKNKLQLFGSKMPEFVRRIEEAFARNKFKHKPRGPLGNYVTLRNPNLAVPVECAIRGVIHSFIVDNHKDEKVLEGLRNSIFAAHEKSRIVIFTVKFSKNVYDVSQGRVRHPRYSSVLDLLNIEDPVVANCLIDMSHIESILVIPNTQEALETMQSGSPPHNCFRAYTKAGDEVYQDRYYSNQSDAVSKYLQADVEEEIHRNRNLLKEVEEQLKLVKQESLRISSDLKQNRHEQNRHDHMKLAIMNQRKNVNIEIRNLESVEDPQPLDVKDLEDEVLNYSQQISSIMVAIEEQTGEMKTSNQVLQDAKSKWDQIQEKMKGIGESAEDLTEKINQASRNLEKVKADRVHFNEGKKKHLEAIEQLQGKSLDLKMKIEAETKKATYISKEKIVTRRTPTNIENEIKQINRRIGQEEVHRGDHETIVREYHDVREAYHVIRRRIRWSKKFDTRIASYLKEREAAYQTVRHMVSMRCTLDFNILLNQRGFKGKMKFSHNEERLSIAVQPHDNVAQSADLRVLSGGERSFSTVCFVLALWQVIQSPLRCLDEFDVFMDMANRRVAMEMIVEIALVHKYRQFIFLTPHDISALPKSPRLHVWKMADPDRSQTHLPFERVDRETD</sequence>
<dbReference type="Pfam" id="PF02463">
    <property type="entry name" value="SMC_N"/>
    <property type="match status" value="1"/>
</dbReference>
<dbReference type="InterPro" id="IPR003395">
    <property type="entry name" value="RecF/RecN/SMC_N"/>
</dbReference>
<dbReference type="PANTHER" id="PTHR19306">
    <property type="entry name" value="STRUCTURAL MAINTENANCE OF CHROMOSOMES 5,6 SMC5, SMC6"/>
    <property type="match status" value="1"/>
</dbReference>
<evidence type="ECO:0000256" key="3">
    <source>
        <dbReference type="ARBA" id="ARBA00006793"/>
    </source>
</evidence>
<comment type="subcellular location">
    <subcellularLocation>
        <location evidence="2">Chromosome</location>
    </subcellularLocation>
    <subcellularLocation>
        <location evidence="1">Nucleus</location>
    </subcellularLocation>
</comment>
<name>A0ABP0GQJ4_CLALP</name>
<comment type="similarity">
    <text evidence="3">Belongs to the SMC family. SMC6 subfamily.</text>
</comment>
<keyword evidence="16" id="KW-1185">Reference proteome</keyword>
<feature type="domain" description="RecF/RecN/SMC N-terminal" evidence="14">
    <location>
        <begin position="56"/>
        <end position="1057"/>
    </location>
</feature>
<evidence type="ECO:0000256" key="10">
    <source>
        <dbReference type="ARBA" id="ARBA00023204"/>
    </source>
</evidence>
<accession>A0ABP0GQJ4</accession>
<keyword evidence="5" id="KW-0547">Nucleotide-binding</keyword>
<evidence type="ECO:0000256" key="4">
    <source>
        <dbReference type="ARBA" id="ARBA00022454"/>
    </source>
</evidence>
<keyword evidence="7" id="KW-0067">ATP-binding</keyword>
<evidence type="ECO:0000256" key="7">
    <source>
        <dbReference type="ARBA" id="ARBA00022840"/>
    </source>
</evidence>
<evidence type="ECO:0000313" key="15">
    <source>
        <dbReference type="EMBL" id="CAK8693977.1"/>
    </source>
</evidence>
<comment type="caution">
    <text evidence="15">The sequence shown here is derived from an EMBL/GenBank/DDBJ whole genome shotgun (WGS) entry which is preliminary data.</text>
</comment>
<feature type="region of interest" description="Disordered" evidence="13">
    <location>
        <begin position="399"/>
        <end position="419"/>
    </location>
</feature>
<evidence type="ECO:0000256" key="2">
    <source>
        <dbReference type="ARBA" id="ARBA00004286"/>
    </source>
</evidence>
<evidence type="ECO:0000256" key="6">
    <source>
        <dbReference type="ARBA" id="ARBA00022763"/>
    </source>
</evidence>
<gene>
    <name evidence="15" type="ORF">CVLEPA_LOCUS27254</name>
</gene>
<dbReference type="SUPFAM" id="SSF52540">
    <property type="entry name" value="P-loop containing nucleoside triphosphate hydrolases"/>
    <property type="match status" value="1"/>
</dbReference>
<evidence type="ECO:0000256" key="1">
    <source>
        <dbReference type="ARBA" id="ARBA00004123"/>
    </source>
</evidence>
<dbReference type="Proteomes" id="UP001642483">
    <property type="component" value="Unassembled WGS sequence"/>
</dbReference>
<dbReference type="EMBL" id="CAWYQH010000141">
    <property type="protein sequence ID" value="CAK8693977.1"/>
    <property type="molecule type" value="Genomic_DNA"/>
</dbReference>
<keyword evidence="9" id="KW-0233">DNA recombination</keyword>
<evidence type="ECO:0000256" key="12">
    <source>
        <dbReference type="SAM" id="Coils"/>
    </source>
</evidence>
<evidence type="ECO:0000313" key="16">
    <source>
        <dbReference type="Proteomes" id="UP001642483"/>
    </source>
</evidence>
<feature type="coiled-coil region" evidence="12">
    <location>
        <begin position="770"/>
        <end position="860"/>
    </location>
</feature>
<evidence type="ECO:0000256" key="13">
    <source>
        <dbReference type="SAM" id="MobiDB-lite"/>
    </source>
</evidence>
<keyword evidence="10" id="KW-0234">DNA repair</keyword>
<protein>
    <recommendedName>
        <fullName evidence="14">RecF/RecN/SMC N-terminal domain-containing protein</fullName>
    </recommendedName>
</protein>
<keyword evidence="4" id="KW-0158">Chromosome</keyword>
<proteinExistence type="inferred from homology"/>
<evidence type="ECO:0000256" key="8">
    <source>
        <dbReference type="ARBA" id="ARBA00023054"/>
    </source>
</evidence>
<keyword evidence="8 12" id="KW-0175">Coiled coil</keyword>
<evidence type="ECO:0000256" key="5">
    <source>
        <dbReference type="ARBA" id="ARBA00022741"/>
    </source>
</evidence>
<feature type="coiled-coil region" evidence="12">
    <location>
        <begin position="672"/>
        <end position="699"/>
    </location>
</feature>
<evidence type="ECO:0000259" key="14">
    <source>
        <dbReference type="Pfam" id="PF02463"/>
    </source>
</evidence>
<dbReference type="InterPro" id="IPR027417">
    <property type="entry name" value="P-loop_NTPase"/>
</dbReference>
<evidence type="ECO:0000256" key="11">
    <source>
        <dbReference type="ARBA" id="ARBA00023242"/>
    </source>
</evidence>